<dbReference type="Gene3D" id="3.30.56.10">
    <property type="match status" value="2"/>
</dbReference>
<keyword evidence="7 11" id="KW-0460">Magnesium</keyword>
<keyword evidence="8 11" id="KW-0648">Protein biosynthesis</keyword>
<dbReference type="HAMAP" id="MF_00283">
    <property type="entry name" value="Phe_tRNA_synth_beta1"/>
    <property type="match status" value="1"/>
</dbReference>
<feature type="binding site" evidence="11">
    <location>
        <position position="354"/>
    </location>
    <ligand>
        <name>Mg(2+)</name>
        <dbReference type="ChEBI" id="CHEBI:18420"/>
        <note>shared with alpha subunit</note>
    </ligand>
</feature>
<evidence type="ECO:0000256" key="7">
    <source>
        <dbReference type="ARBA" id="ARBA00022842"/>
    </source>
</evidence>
<evidence type="ECO:0000256" key="11">
    <source>
        <dbReference type="HAMAP-Rule" id="MF_00283"/>
    </source>
</evidence>
<name>A0A1F7WYU6_9BACT</name>
<comment type="catalytic activity">
    <reaction evidence="10 11">
        <text>tRNA(Phe) + L-phenylalanine + ATP = L-phenylalanyl-tRNA(Phe) + AMP + diphosphate + H(+)</text>
        <dbReference type="Rhea" id="RHEA:19413"/>
        <dbReference type="Rhea" id="RHEA-COMP:9668"/>
        <dbReference type="Rhea" id="RHEA-COMP:9699"/>
        <dbReference type="ChEBI" id="CHEBI:15378"/>
        <dbReference type="ChEBI" id="CHEBI:30616"/>
        <dbReference type="ChEBI" id="CHEBI:33019"/>
        <dbReference type="ChEBI" id="CHEBI:58095"/>
        <dbReference type="ChEBI" id="CHEBI:78442"/>
        <dbReference type="ChEBI" id="CHEBI:78531"/>
        <dbReference type="ChEBI" id="CHEBI:456215"/>
        <dbReference type="EC" id="6.1.1.20"/>
    </reaction>
</comment>
<gene>
    <name evidence="11" type="primary">pheT</name>
    <name evidence="14" type="ORF">A2129_01450</name>
</gene>
<evidence type="ECO:0000313" key="15">
    <source>
        <dbReference type="Proteomes" id="UP000177737"/>
    </source>
</evidence>
<evidence type="ECO:0000256" key="1">
    <source>
        <dbReference type="ARBA" id="ARBA00008653"/>
    </source>
</evidence>
<keyword evidence="11" id="KW-0963">Cytoplasm</keyword>
<dbReference type="Gene3D" id="3.50.40.10">
    <property type="entry name" value="Phenylalanyl-trna Synthetase, Chain B, domain 3"/>
    <property type="match status" value="1"/>
</dbReference>
<feature type="domain" description="FDX-ACB" evidence="12">
    <location>
        <begin position="563"/>
        <end position="647"/>
    </location>
</feature>
<evidence type="ECO:0000256" key="6">
    <source>
        <dbReference type="ARBA" id="ARBA00022840"/>
    </source>
</evidence>
<evidence type="ECO:0000256" key="3">
    <source>
        <dbReference type="ARBA" id="ARBA00022598"/>
    </source>
</evidence>
<dbReference type="InterPro" id="IPR005146">
    <property type="entry name" value="B3/B4_tRNA-bd"/>
</dbReference>
<dbReference type="Pfam" id="PF03484">
    <property type="entry name" value="B5"/>
    <property type="match status" value="1"/>
</dbReference>
<comment type="subunit">
    <text evidence="2 11">Tetramer of two alpha and two beta subunits.</text>
</comment>
<dbReference type="InterPro" id="IPR005147">
    <property type="entry name" value="tRNA_synthase_B5-dom"/>
</dbReference>
<feature type="domain" description="B5" evidence="13">
    <location>
        <begin position="294"/>
        <end position="370"/>
    </location>
</feature>
<dbReference type="GO" id="GO:0004826">
    <property type="term" value="F:phenylalanine-tRNA ligase activity"/>
    <property type="evidence" value="ECO:0007669"/>
    <property type="project" value="UniProtKB-UniRule"/>
</dbReference>
<keyword evidence="4 11" id="KW-0479">Metal-binding</keyword>
<evidence type="ECO:0000259" key="13">
    <source>
        <dbReference type="PROSITE" id="PS51483"/>
    </source>
</evidence>
<dbReference type="InterPro" id="IPR045060">
    <property type="entry name" value="Phe-tRNA-ligase_IIc_bsu"/>
</dbReference>
<dbReference type="InterPro" id="IPR020825">
    <property type="entry name" value="Phe-tRNA_synthase-like_B3/B4"/>
</dbReference>
<dbReference type="EMBL" id="MGFN01000005">
    <property type="protein sequence ID" value="OGM07639.1"/>
    <property type="molecule type" value="Genomic_DNA"/>
</dbReference>
<feature type="binding site" evidence="11">
    <location>
        <position position="357"/>
    </location>
    <ligand>
        <name>Mg(2+)</name>
        <dbReference type="ChEBI" id="CHEBI:18420"/>
        <note>shared with alpha subunit</note>
    </ligand>
</feature>
<dbReference type="GO" id="GO:0006432">
    <property type="term" value="P:phenylalanyl-tRNA aminoacylation"/>
    <property type="evidence" value="ECO:0007669"/>
    <property type="project" value="UniProtKB-UniRule"/>
</dbReference>
<evidence type="ECO:0000256" key="5">
    <source>
        <dbReference type="ARBA" id="ARBA00022741"/>
    </source>
</evidence>
<accession>A0A1F7WYU6</accession>
<dbReference type="Gene3D" id="3.30.70.380">
    <property type="entry name" value="Ferrodoxin-fold anticodon-binding domain"/>
    <property type="match status" value="1"/>
</dbReference>
<keyword evidence="9 11" id="KW-0030">Aminoacyl-tRNA synthetase</keyword>
<evidence type="ECO:0000256" key="10">
    <source>
        <dbReference type="ARBA" id="ARBA00049255"/>
    </source>
</evidence>
<dbReference type="PROSITE" id="PS51447">
    <property type="entry name" value="FDX_ACB"/>
    <property type="match status" value="1"/>
</dbReference>
<dbReference type="InterPro" id="IPR005121">
    <property type="entry name" value="Fdx_antiC-bd"/>
</dbReference>
<dbReference type="Pfam" id="PF17759">
    <property type="entry name" value="tRNA_synthFbeta"/>
    <property type="match status" value="1"/>
</dbReference>
<dbReference type="InterPro" id="IPR041616">
    <property type="entry name" value="PheRS_beta_core"/>
</dbReference>
<keyword evidence="6 11" id="KW-0067">ATP-binding</keyword>
<dbReference type="InterPro" id="IPR036690">
    <property type="entry name" value="Fdx_antiC-bd_sf"/>
</dbReference>
<dbReference type="Pfam" id="PF03147">
    <property type="entry name" value="FDX-ACB"/>
    <property type="match status" value="1"/>
</dbReference>
<dbReference type="GO" id="GO:0003723">
    <property type="term" value="F:RNA binding"/>
    <property type="evidence" value="ECO:0007669"/>
    <property type="project" value="InterPro"/>
</dbReference>
<comment type="cofactor">
    <cofactor evidence="11">
        <name>Mg(2+)</name>
        <dbReference type="ChEBI" id="CHEBI:18420"/>
    </cofactor>
    <text evidence="11">Binds 2 magnesium ions per tetramer.</text>
</comment>
<dbReference type="PROSITE" id="PS51483">
    <property type="entry name" value="B5"/>
    <property type="match status" value="1"/>
</dbReference>
<dbReference type="EC" id="6.1.1.20" evidence="11"/>
<evidence type="ECO:0000256" key="4">
    <source>
        <dbReference type="ARBA" id="ARBA00022723"/>
    </source>
</evidence>
<dbReference type="PANTHER" id="PTHR10947">
    <property type="entry name" value="PHENYLALANYL-TRNA SYNTHETASE BETA CHAIN AND LEUCINE-RICH REPEAT-CONTAINING PROTEIN 47"/>
    <property type="match status" value="1"/>
</dbReference>
<evidence type="ECO:0000259" key="12">
    <source>
        <dbReference type="PROSITE" id="PS51447"/>
    </source>
</evidence>
<dbReference type="GO" id="GO:0000287">
    <property type="term" value="F:magnesium ion binding"/>
    <property type="evidence" value="ECO:0007669"/>
    <property type="project" value="UniProtKB-UniRule"/>
</dbReference>
<dbReference type="AlphaFoldDB" id="A0A1F7WYU6"/>
<comment type="subcellular location">
    <subcellularLocation>
        <location evidence="11">Cytoplasm</location>
    </subcellularLocation>
</comment>
<feature type="binding site" evidence="11">
    <location>
        <position position="348"/>
    </location>
    <ligand>
        <name>Mg(2+)</name>
        <dbReference type="ChEBI" id="CHEBI:18420"/>
        <note>shared with alpha subunit</note>
    </ligand>
</feature>
<evidence type="ECO:0000256" key="2">
    <source>
        <dbReference type="ARBA" id="ARBA00011209"/>
    </source>
</evidence>
<dbReference type="SMART" id="SM00873">
    <property type="entry name" value="B3_4"/>
    <property type="match status" value="1"/>
</dbReference>
<reference evidence="14 15" key="1">
    <citation type="journal article" date="2016" name="Nat. Commun.">
        <title>Thousands of microbial genomes shed light on interconnected biogeochemical processes in an aquifer system.</title>
        <authorList>
            <person name="Anantharaman K."/>
            <person name="Brown C.T."/>
            <person name="Hug L.A."/>
            <person name="Sharon I."/>
            <person name="Castelle C.J."/>
            <person name="Probst A.J."/>
            <person name="Thomas B.C."/>
            <person name="Singh A."/>
            <person name="Wilkins M.J."/>
            <person name="Karaoz U."/>
            <person name="Brodie E.L."/>
            <person name="Williams K.H."/>
            <person name="Hubbard S.S."/>
            <person name="Banfield J.F."/>
        </authorList>
    </citation>
    <scope>NUCLEOTIDE SEQUENCE [LARGE SCALE GENOMIC DNA]</scope>
</reference>
<dbReference type="SUPFAM" id="SSF56037">
    <property type="entry name" value="PheT/TilS domain"/>
    <property type="match status" value="1"/>
</dbReference>
<dbReference type="SUPFAM" id="SSF54991">
    <property type="entry name" value="Anticodon-binding domain of PheRS"/>
    <property type="match status" value="1"/>
</dbReference>
<dbReference type="InterPro" id="IPR004532">
    <property type="entry name" value="Phe-tRNA-ligase_IIc_bsu_bact"/>
</dbReference>
<dbReference type="Gene3D" id="3.30.930.10">
    <property type="entry name" value="Bira Bifunctional Protein, Domain 2"/>
    <property type="match status" value="1"/>
</dbReference>
<dbReference type="SMART" id="SM00896">
    <property type="entry name" value="FDX-ACB"/>
    <property type="match status" value="1"/>
</dbReference>
<proteinExistence type="inferred from homology"/>
<evidence type="ECO:0000256" key="8">
    <source>
        <dbReference type="ARBA" id="ARBA00022917"/>
    </source>
</evidence>
<dbReference type="GO" id="GO:0009328">
    <property type="term" value="C:phenylalanine-tRNA ligase complex"/>
    <property type="evidence" value="ECO:0007669"/>
    <property type="project" value="TreeGrafter"/>
</dbReference>
<dbReference type="PANTHER" id="PTHR10947:SF0">
    <property type="entry name" value="PHENYLALANINE--TRNA LIGASE BETA SUBUNIT"/>
    <property type="match status" value="1"/>
</dbReference>
<evidence type="ECO:0000313" key="14">
    <source>
        <dbReference type="EMBL" id="OGM07639.1"/>
    </source>
</evidence>
<dbReference type="InterPro" id="IPR045864">
    <property type="entry name" value="aa-tRNA-synth_II/BPL/LPL"/>
</dbReference>
<keyword evidence="3 11" id="KW-0436">Ligase</keyword>
<comment type="caution">
    <text evidence="14">The sequence shown here is derived from an EMBL/GenBank/DDBJ whole genome shotgun (WGS) entry which is preliminary data.</text>
</comment>
<keyword evidence="5 11" id="KW-0547">Nucleotide-binding</keyword>
<comment type="similarity">
    <text evidence="1 11">Belongs to the phenylalanyl-tRNA synthetase beta subunit family. Type 1 subfamily.</text>
</comment>
<protein>
    <recommendedName>
        <fullName evidence="11">Phenylalanine--tRNA ligase beta subunit</fullName>
        <ecNumber evidence="11">6.1.1.20</ecNumber>
    </recommendedName>
    <alternativeName>
        <fullName evidence="11">Phenylalanyl-tRNA synthetase beta subunit</fullName>
        <shortName evidence="11">PheRS</shortName>
    </alternativeName>
</protein>
<dbReference type="SUPFAM" id="SSF46955">
    <property type="entry name" value="Putative DNA-binding domain"/>
    <property type="match status" value="2"/>
</dbReference>
<organism evidence="14 15">
    <name type="scientific">Candidatus Woesebacteria bacterium GWC1_42_13</name>
    <dbReference type="NCBI Taxonomy" id="1802475"/>
    <lineage>
        <taxon>Bacteria</taxon>
        <taxon>Candidatus Woeseibacteriota</taxon>
    </lineage>
</organism>
<evidence type="ECO:0000256" key="9">
    <source>
        <dbReference type="ARBA" id="ARBA00023146"/>
    </source>
</evidence>
<dbReference type="SUPFAM" id="SSF55681">
    <property type="entry name" value="Class II aaRS and biotin synthetases"/>
    <property type="match status" value="1"/>
</dbReference>
<sequence length="648" mass="72462">MDILIPDSWLRNFLKTSASPSEVAKYLSLCGPSVEKVEKVGSDSVYSIEVTTNRVDSASVFGIAREATAILPQFGVRASLHSIKVGNLKFVNKVKYLEAGVEPNLCPRFSAVLIKNVSIAQSPDRIKERLLAVGVRPINNVVDISNYIMHELGQPVHTFDYDKIFGAKMVLRKSKRGEKLTTLDGKTHVLAGDDIVIEDGKGRLIDLAGIMGGENSAVDETTKNILLFVQTYNPVNIRKTSMGLAQRTEAAVLFEKGLDPELVSLGIARGIELFESLTKGKAEKEILDIYPKLYRVKKVSCSLNFINNSLGLNLSKGLIAEILTSLGFEISWQKDNIEVLIPSWRVNDITIAEDIVEEIARIYGYLRLPSKLMEGGLPEPLANSPFEFETKVKNILKGYGGFEVYTLSLVSRDEAKEGLKIKNPLGVEGEYLRTSLRQSLVKAAKENSGEKETFHLFEMANVYIPRRGELPEERMMFAGIFANTSFREARGTIEGLLAELNFEGELTPEEGPDYLPGRRLTIKSRSKEIGSFGELFEGYYYYELGIEDLRKAARDVGSFKHVPKYPAQIEDITLSFPRRTKIGEVISSVKWSNKLIAKIELVDTYQDAYTFRLWYQHSGKTLTNEEVGAIREKFLKTIKLNFGVITRA</sequence>
<dbReference type="SMART" id="SM00874">
    <property type="entry name" value="B5"/>
    <property type="match status" value="1"/>
</dbReference>
<dbReference type="Pfam" id="PF03483">
    <property type="entry name" value="B3_4"/>
    <property type="match status" value="1"/>
</dbReference>
<feature type="binding site" evidence="11">
    <location>
        <position position="358"/>
    </location>
    <ligand>
        <name>Mg(2+)</name>
        <dbReference type="ChEBI" id="CHEBI:18420"/>
        <note>shared with alpha subunit</note>
    </ligand>
</feature>
<dbReference type="NCBIfam" id="TIGR00472">
    <property type="entry name" value="pheT_bact"/>
    <property type="match status" value="1"/>
</dbReference>
<dbReference type="GO" id="GO:0005524">
    <property type="term" value="F:ATP binding"/>
    <property type="evidence" value="ECO:0007669"/>
    <property type="project" value="UniProtKB-UniRule"/>
</dbReference>
<dbReference type="InterPro" id="IPR009061">
    <property type="entry name" value="DNA-bd_dom_put_sf"/>
</dbReference>
<dbReference type="Proteomes" id="UP000177737">
    <property type="component" value="Unassembled WGS sequence"/>
</dbReference>